<evidence type="ECO:0000313" key="10">
    <source>
        <dbReference type="EMBL" id="BDG09788.1"/>
    </source>
</evidence>
<dbReference type="Gene3D" id="1.20.1600.10">
    <property type="entry name" value="Outer membrane efflux proteins (OEP)"/>
    <property type="match status" value="1"/>
</dbReference>
<reference evidence="11" key="1">
    <citation type="journal article" date="2022" name="Int. J. Syst. Evol. Microbiol.">
        <title>Anaeromyxobacter oryzae sp. nov., Anaeromyxobacter diazotrophicus sp. nov. and Anaeromyxobacter paludicola sp. nov., isolated from paddy soils.</title>
        <authorList>
            <person name="Itoh H."/>
            <person name="Xu Z."/>
            <person name="Mise K."/>
            <person name="Masuda Y."/>
            <person name="Ushijima N."/>
            <person name="Hayakawa C."/>
            <person name="Shiratori Y."/>
            <person name="Senoo K."/>
        </authorList>
    </citation>
    <scope>NUCLEOTIDE SEQUENCE [LARGE SCALE GENOMIC DNA]</scope>
    <source>
        <strain evidence="11">Red630</strain>
    </source>
</reference>
<evidence type="ECO:0000256" key="5">
    <source>
        <dbReference type="ARBA" id="ARBA00022692"/>
    </source>
</evidence>
<feature type="chain" id="PRO_5047198910" description="Outer membrane efflux protein" evidence="9">
    <location>
        <begin position="25"/>
        <end position="465"/>
    </location>
</feature>
<accession>A0ABN6N976</accession>
<proteinExistence type="inferred from homology"/>
<evidence type="ECO:0000256" key="3">
    <source>
        <dbReference type="ARBA" id="ARBA00022448"/>
    </source>
</evidence>
<evidence type="ECO:0008006" key="12">
    <source>
        <dbReference type="Google" id="ProtNLM"/>
    </source>
</evidence>
<keyword evidence="4" id="KW-1134">Transmembrane beta strand</keyword>
<comment type="subcellular location">
    <subcellularLocation>
        <location evidence="1">Cell outer membrane</location>
    </subcellularLocation>
</comment>
<dbReference type="InterPro" id="IPR003423">
    <property type="entry name" value="OMP_efflux"/>
</dbReference>
<feature type="signal peptide" evidence="9">
    <location>
        <begin position="1"/>
        <end position="24"/>
    </location>
</feature>
<organism evidence="10 11">
    <name type="scientific">Anaeromyxobacter paludicola</name>
    <dbReference type="NCBI Taxonomy" id="2918171"/>
    <lineage>
        <taxon>Bacteria</taxon>
        <taxon>Pseudomonadati</taxon>
        <taxon>Myxococcota</taxon>
        <taxon>Myxococcia</taxon>
        <taxon>Myxococcales</taxon>
        <taxon>Cystobacterineae</taxon>
        <taxon>Anaeromyxobacteraceae</taxon>
        <taxon>Anaeromyxobacter</taxon>
    </lineage>
</organism>
<dbReference type="Proteomes" id="UP001162734">
    <property type="component" value="Chromosome"/>
</dbReference>
<dbReference type="EMBL" id="AP025592">
    <property type="protein sequence ID" value="BDG09788.1"/>
    <property type="molecule type" value="Genomic_DNA"/>
</dbReference>
<evidence type="ECO:0000256" key="9">
    <source>
        <dbReference type="SAM" id="SignalP"/>
    </source>
</evidence>
<keyword evidence="5" id="KW-0812">Transmembrane</keyword>
<dbReference type="InterPro" id="IPR051906">
    <property type="entry name" value="TolC-like"/>
</dbReference>
<protein>
    <recommendedName>
        <fullName evidence="12">Outer membrane efflux protein</fullName>
    </recommendedName>
</protein>
<evidence type="ECO:0000256" key="8">
    <source>
        <dbReference type="SAM" id="MobiDB-lite"/>
    </source>
</evidence>
<evidence type="ECO:0000256" key="2">
    <source>
        <dbReference type="ARBA" id="ARBA00007613"/>
    </source>
</evidence>
<keyword evidence="11" id="KW-1185">Reference proteome</keyword>
<dbReference type="SUPFAM" id="SSF56954">
    <property type="entry name" value="Outer membrane efflux proteins (OEP)"/>
    <property type="match status" value="1"/>
</dbReference>
<dbReference type="Pfam" id="PF02321">
    <property type="entry name" value="OEP"/>
    <property type="match status" value="2"/>
</dbReference>
<evidence type="ECO:0000256" key="7">
    <source>
        <dbReference type="ARBA" id="ARBA00023237"/>
    </source>
</evidence>
<dbReference type="PANTHER" id="PTHR30026">
    <property type="entry name" value="OUTER MEMBRANE PROTEIN TOLC"/>
    <property type="match status" value="1"/>
</dbReference>
<gene>
    <name evidence="10" type="ORF">AMPC_29010</name>
</gene>
<keyword evidence="9" id="KW-0732">Signal</keyword>
<feature type="compositionally biased region" description="Low complexity" evidence="8">
    <location>
        <begin position="25"/>
        <end position="39"/>
    </location>
</feature>
<sequence>MRPFAPPAALAALLLLPALAGAQAAPAPARPGAASPVAAEPQRSSPLPAGGGPGRGESQPLSEDEVLRRALARSPALRAARARAEAAGAQAASVRGHLLTAVNVSDEFQHWDSTFGIAFPIGPTPLALVAREQDTNTFVASAGQPLLGLLHLGADVSAAGAQADAARADVRATEAAVREQVRQALLRLHEARALGEIARASVAQLTDQLQVTRSRVQAGVQTNADALRVETALANARQQVIQAQAQEQAEKAGLLIAVGDSPYAQADFAEPPLPEPAAPPALEPAVKEARAKRPELEAAHRVEAAAGRRATARALDLLPEVNAEAAYLHVSGQAFQPVDSGFVGVKADWPIWDWGAKWYARGAASAQADAAAAQAAQVQDQVETEVAARLASTLAAGNAVEVARTAIASAEEAYRVTDALVRAGSATTTDLLDAQSALTTARQNLTRARYAYAGARIALGRAMGE</sequence>
<evidence type="ECO:0000256" key="6">
    <source>
        <dbReference type="ARBA" id="ARBA00023136"/>
    </source>
</evidence>
<evidence type="ECO:0000256" key="4">
    <source>
        <dbReference type="ARBA" id="ARBA00022452"/>
    </source>
</evidence>
<dbReference type="RefSeq" id="WP_248342140.1">
    <property type="nucleotide sequence ID" value="NZ_AP025592.1"/>
</dbReference>
<keyword evidence="7" id="KW-0998">Cell outer membrane</keyword>
<feature type="region of interest" description="Disordered" evidence="8">
    <location>
        <begin position="25"/>
        <end position="65"/>
    </location>
</feature>
<evidence type="ECO:0000313" key="11">
    <source>
        <dbReference type="Proteomes" id="UP001162734"/>
    </source>
</evidence>
<keyword evidence="6" id="KW-0472">Membrane</keyword>
<evidence type="ECO:0000256" key="1">
    <source>
        <dbReference type="ARBA" id="ARBA00004442"/>
    </source>
</evidence>
<keyword evidence="3" id="KW-0813">Transport</keyword>
<name>A0ABN6N976_9BACT</name>
<comment type="similarity">
    <text evidence="2">Belongs to the outer membrane factor (OMF) (TC 1.B.17) family.</text>
</comment>
<dbReference type="PANTHER" id="PTHR30026:SF21">
    <property type="entry name" value="SLR1270 PROTEIN"/>
    <property type="match status" value="1"/>
</dbReference>